<evidence type="ECO:0000313" key="1">
    <source>
        <dbReference type="EMBL" id="SHF94371.1"/>
    </source>
</evidence>
<evidence type="ECO:0000313" key="2">
    <source>
        <dbReference type="Proteomes" id="UP000183945"/>
    </source>
</evidence>
<accession>A0A1M5FT56</accession>
<sequence length="32" mass="4036">MNRRNRYSKEKLVIKTIKYEKVTFNYELNVEQ</sequence>
<organism evidence="1 2">
    <name type="scientific">Salegentibacter echinorum</name>
    <dbReference type="NCBI Taxonomy" id="1073325"/>
    <lineage>
        <taxon>Bacteria</taxon>
        <taxon>Pseudomonadati</taxon>
        <taxon>Bacteroidota</taxon>
        <taxon>Flavobacteriia</taxon>
        <taxon>Flavobacteriales</taxon>
        <taxon>Flavobacteriaceae</taxon>
        <taxon>Salegentibacter</taxon>
    </lineage>
</organism>
<keyword evidence="2" id="KW-1185">Reference proteome</keyword>
<gene>
    <name evidence="1" type="ORF">SAMN05444483_103326</name>
</gene>
<dbReference type="EMBL" id="FQVT01000003">
    <property type="protein sequence ID" value="SHF94371.1"/>
    <property type="molecule type" value="Genomic_DNA"/>
</dbReference>
<proteinExistence type="predicted"/>
<protein>
    <submittedName>
        <fullName evidence="1">Uncharacterized protein</fullName>
    </submittedName>
</protein>
<dbReference type="STRING" id="1073325.SAMN05444483_103326"/>
<reference evidence="2" key="1">
    <citation type="submission" date="2016-11" db="EMBL/GenBank/DDBJ databases">
        <authorList>
            <person name="Varghese N."/>
            <person name="Submissions S."/>
        </authorList>
    </citation>
    <scope>NUCLEOTIDE SEQUENCE [LARGE SCALE GENOMIC DNA]</scope>
    <source>
        <strain evidence="2">DSM 24579</strain>
    </source>
</reference>
<dbReference type="AlphaFoldDB" id="A0A1M5FT56"/>
<dbReference type="Proteomes" id="UP000183945">
    <property type="component" value="Unassembled WGS sequence"/>
</dbReference>
<name>A0A1M5FT56_SALEC</name>